<organism evidence="16 17">
    <name type="scientific">Flavobacterium fluviale</name>
    <dbReference type="NCBI Taxonomy" id="2249356"/>
    <lineage>
        <taxon>Bacteria</taxon>
        <taxon>Pseudomonadati</taxon>
        <taxon>Bacteroidota</taxon>
        <taxon>Flavobacteriia</taxon>
        <taxon>Flavobacteriales</taxon>
        <taxon>Flavobacteriaceae</taxon>
        <taxon>Flavobacterium</taxon>
    </lineage>
</organism>
<dbReference type="Proteomes" id="UP000251561">
    <property type="component" value="Chromosome"/>
</dbReference>
<dbReference type="Gene3D" id="3.40.50.300">
    <property type="entry name" value="P-loop containing nucleotide triphosphate hydrolases"/>
    <property type="match status" value="1"/>
</dbReference>
<evidence type="ECO:0000256" key="4">
    <source>
        <dbReference type="ARBA" id="ARBA00022618"/>
    </source>
</evidence>
<dbReference type="Pfam" id="PF01580">
    <property type="entry name" value="FtsK_SpoIIIE"/>
    <property type="match status" value="1"/>
</dbReference>
<dbReference type="Pfam" id="PF13491">
    <property type="entry name" value="FtsK_4TM"/>
    <property type="match status" value="1"/>
</dbReference>
<keyword evidence="8 13" id="KW-0067">ATP-binding</keyword>
<keyword evidence="5 14" id="KW-0812">Transmembrane</keyword>
<evidence type="ECO:0000256" key="11">
    <source>
        <dbReference type="ARBA" id="ARBA00023136"/>
    </source>
</evidence>
<name>A0A344LSI5_9FLAO</name>
<keyword evidence="3" id="KW-1003">Cell membrane</keyword>
<comment type="subcellular location">
    <subcellularLocation>
        <location evidence="1">Cell membrane</location>
        <topology evidence="1">Multi-pass membrane protein</topology>
    </subcellularLocation>
</comment>
<evidence type="ECO:0000313" key="17">
    <source>
        <dbReference type="Proteomes" id="UP000251561"/>
    </source>
</evidence>
<dbReference type="GO" id="GO:0051301">
    <property type="term" value="P:cell division"/>
    <property type="evidence" value="ECO:0007669"/>
    <property type="project" value="UniProtKB-KW"/>
</dbReference>
<dbReference type="InterPro" id="IPR041027">
    <property type="entry name" value="FtsK_alpha"/>
</dbReference>
<dbReference type="EMBL" id="CP030261">
    <property type="protein sequence ID" value="AXB56877.1"/>
    <property type="molecule type" value="Genomic_DNA"/>
</dbReference>
<evidence type="ECO:0000313" key="16">
    <source>
        <dbReference type="EMBL" id="AXB56877.1"/>
    </source>
</evidence>
<dbReference type="PANTHER" id="PTHR22683">
    <property type="entry name" value="SPORULATION PROTEIN RELATED"/>
    <property type="match status" value="1"/>
</dbReference>
<dbReference type="InterPro" id="IPR002543">
    <property type="entry name" value="FtsK_dom"/>
</dbReference>
<feature type="domain" description="FtsK" evidence="15">
    <location>
        <begin position="462"/>
        <end position="666"/>
    </location>
</feature>
<gene>
    <name evidence="16" type="ORF">HYN86_09850</name>
</gene>
<dbReference type="InterPro" id="IPR018541">
    <property type="entry name" value="Ftsk_gamma"/>
</dbReference>
<keyword evidence="12" id="KW-0131">Cell cycle</keyword>
<evidence type="ECO:0000256" key="8">
    <source>
        <dbReference type="ARBA" id="ARBA00022840"/>
    </source>
</evidence>
<accession>A0A344LSI5</accession>
<protein>
    <submittedName>
        <fullName evidence="16">DNA translocase FtsK</fullName>
    </submittedName>
</protein>
<dbReference type="Pfam" id="PF09397">
    <property type="entry name" value="FtsK_gamma"/>
    <property type="match status" value="1"/>
</dbReference>
<proteinExistence type="inferred from homology"/>
<dbReference type="InterPro" id="IPR036388">
    <property type="entry name" value="WH-like_DNA-bd_sf"/>
</dbReference>
<dbReference type="PANTHER" id="PTHR22683:SF41">
    <property type="entry name" value="DNA TRANSLOCASE FTSK"/>
    <property type="match status" value="1"/>
</dbReference>
<evidence type="ECO:0000256" key="2">
    <source>
        <dbReference type="ARBA" id="ARBA00006474"/>
    </source>
</evidence>
<dbReference type="InterPro" id="IPR025199">
    <property type="entry name" value="FtsK_4TM"/>
</dbReference>
<sequence length="816" mass="90741">MAKNKKETVDKKNEKQEGSKRSFKISKQQKFVLGCLLVLFSVALLVAFISFYVNGQWQTDQSVVNQLGDRTEAAENWLGKFGAYLADLIIYKGFGLASFILVRLFFLTGMFLALELSTQKLKNTWFWDIFAIIIISILFGFFATSAPELGGTIGYELNLFLQDYIGKTGTLLTLLFGLIVYLIFKIKLSPEKIQSYFDSTKKEFKSELSTLKPAVPHPESAYNLEEFSVEEPENDPDLDNIHIKTVDTQFELNKEALKPTISHSSEIELNPILKPIAPKQELPLVSPDEAFVIEKAEEEDIIEENLASRLVADFGLFDPTLDLSNYKFPTIDLLKEYSTGGITINQEELEENKNKIVDTLRNYKIEIAQIKATVGPSVTLYEIVPEAGIRISKIKSLEDDIALSLSALGIRIIAPIPGKGTIGIEVPNKNPTMVSMKSVIGAAKFQEAEMELPIALGKTISNETFVVDLAKMPHLLMAGATGQGKSVGLNAVLTSLLYKKHPAEVKFVLVDPKKVELTLFNKIERHYLAKLPDTEDAIITDNAKVVNTLNSLCVEMDNRYSLLKDAMVRNIKEYNEKFKSRKLNPEAGHRFLPYIVLVVDEFADLIMTAGKEVEIPIARLAQLARAIGIHLIIATQRPSVNVITGLIKANFPARIAFRVTSKIDSRTILDTQGADQLIGRGDLLYTNGNDVVRVQCAFIDTPEVEKITDFIGGQKAYATAYLLPEFVGEESGINLDIDISERDTLFREAAEIIVNAQQGSASLLQRKLKLGYNRAGRLIDQLEAAGIVGPFEGSKARSVNILDLNALDQFFNNEQN</sequence>
<keyword evidence="11 14" id="KW-0472">Membrane</keyword>
<dbReference type="GO" id="GO:0005524">
    <property type="term" value="F:ATP binding"/>
    <property type="evidence" value="ECO:0007669"/>
    <property type="project" value="UniProtKB-UniRule"/>
</dbReference>
<dbReference type="AlphaFoldDB" id="A0A344LSI5"/>
<keyword evidence="7" id="KW-0159">Chromosome partition</keyword>
<evidence type="ECO:0000256" key="5">
    <source>
        <dbReference type="ARBA" id="ARBA00022692"/>
    </source>
</evidence>
<evidence type="ECO:0000256" key="10">
    <source>
        <dbReference type="ARBA" id="ARBA00023125"/>
    </source>
</evidence>
<comment type="similarity">
    <text evidence="2">Belongs to the FtsK/SpoIIIE/SftA family.</text>
</comment>
<evidence type="ECO:0000256" key="13">
    <source>
        <dbReference type="PROSITE-ProRule" id="PRU00289"/>
    </source>
</evidence>
<dbReference type="SUPFAM" id="SSF46785">
    <property type="entry name" value="Winged helix' DNA-binding domain"/>
    <property type="match status" value="1"/>
</dbReference>
<evidence type="ECO:0000256" key="7">
    <source>
        <dbReference type="ARBA" id="ARBA00022829"/>
    </source>
</evidence>
<keyword evidence="4" id="KW-0132">Cell division</keyword>
<dbReference type="PROSITE" id="PS50901">
    <property type="entry name" value="FTSK"/>
    <property type="match status" value="1"/>
</dbReference>
<feature type="binding site" evidence="13">
    <location>
        <begin position="479"/>
        <end position="486"/>
    </location>
    <ligand>
        <name>ATP</name>
        <dbReference type="ChEBI" id="CHEBI:30616"/>
    </ligand>
</feature>
<dbReference type="SMART" id="SM00843">
    <property type="entry name" value="Ftsk_gamma"/>
    <property type="match status" value="1"/>
</dbReference>
<dbReference type="InterPro" id="IPR036390">
    <property type="entry name" value="WH_DNA-bd_sf"/>
</dbReference>
<feature type="transmembrane region" description="Helical" evidence="14">
    <location>
        <begin position="31"/>
        <end position="53"/>
    </location>
</feature>
<evidence type="ECO:0000256" key="6">
    <source>
        <dbReference type="ARBA" id="ARBA00022741"/>
    </source>
</evidence>
<dbReference type="GO" id="GO:0003677">
    <property type="term" value="F:DNA binding"/>
    <property type="evidence" value="ECO:0007669"/>
    <property type="project" value="UniProtKB-KW"/>
</dbReference>
<evidence type="ECO:0000256" key="9">
    <source>
        <dbReference type="ARBA" id="ARBA00022989"/>
    </source>
</evidence>
<keyword evidence="6 13" id="KW-0547">Nucleotide-binding</keyword>
<feature type="transmembrane region" description="Helical" evidence="14">
    <location>
        <begin position="164"/>
        <end position="184"/>
    </location>
</feature>
<dbReference type="Gene3D" id="3.30.980.40">
    <property type="match status" value="1"/>
</dbReference>
<dbReference type="OrthoDB" id="9807790at2"/>
<dbReference type="InterPro" id="IPR027417">
    <property type="entry name" value="P-loop_NTPase"/>
</dbReference>
<keyword evidence="17" id="KW-1185">Reference proteome</keyword>
<dbReference type="SUPFAM" id="SSF52540">
    <property type="entry name" value="P-loop containing nucleoside triphosphate hydrolases"/>
    <property type="match status" value="1"/>
</dbReference>
<feature type="transmembrane region" description="Helical" evidence="14">
    <location>
        <begin position="125"/>
        <end position="144"/>
    </location>
</feature>
<dbReference type="GO" id="GO:0005886">
    <property type="term" value="C:plasma membrane"/>
    <property type="evidence" value="ECO:0007669"/>
    <property type="project" value="UniProtKB-SubCell"/>
</dbReference>
<evidence type="ECO:0000256" key="12">
    <source>
        <dbReference type="ARBA" id="ARBA00023306"/>
    </source>
</evidence>
<dbReference type="Gene3D" id="1.10.10.10">
    <property type="entry name" value="Winged helix-like DNA-binding domain superfamily/Winged helix DNA-binding domain"/>
    <property type="match status" value="1"/>
</dbReference>
<dbReference type="Pfam" id="PF17854">
    <property type="entry name" value="FtsK_alpha"/>
    <property type="match status" value="1"/>
</dbReference>
<evidence type="ECO:0000256" key="1">
    <source>
        <dbReference type="ARBA" id="ARBA00004651"/>
    </source>
</evidence>
<dbReference type="InterPro" id="IPR050206">
    <property type="entry name" value="FtsK/SpoIIIE/SftA"/>
</dbReference>
<feature type="transmembrane region" description="Helical" evidence="14">
    <location>
        <begin position="89"/>
        <end position="113"/>
    </location>
</feature>
<dbReference type="GO" id="GO:0007059">
    <property type="term" value="P:chromosome segregation"/>
    <property type="evidence" value="ECO:0007669"/>
    <property type="project" value="UniProtKB-KW"/>
</dbReference>
<evidence type="ECO:0000259" key="15">
    <source>
        <dbReference type="PROSITE" id="PS50901"/>
    </source>
</evidence>
<keyword evidence="10" id="KW-0238">DNA-binding</keyword>
<dbReference type="RefSeq" id="WP_113677862.1">
    <property type="nucleotide sequence ID" value="NZ_CP030261.1"/>
</dbReference>
<reference evidence="16 17" key="1">
    <citation type="submission" date="2018-06" db="EMBL/GenBank/DDBJ databases">
        <title>Genome sequencing of Flavobacterium.</title>
        <authorList>
            <person name="Baek M.-G."/>
            <person name="Yi H."/>
        </authorList>
    </citation>
    <scope>NUCLEOTIDE SEQUENCE [LARGE SCALE GENOMIC DNA]</scope>
    <source>
        <strain evidence="16 17">HYN0086</strain>
    </source>
</reference>
<dbReference type="KEGG" id="ffl:HYN86_09850"/>
<evidence type="ECO:0000256" key="14">
    <source>
        <dbReference type="SAM" id="Phobius"/>
    </source>
</evidence>
<evidence type="ECO:0000256" key="3">
    <source>
        <dbReference type="ARBA" id="ARBA00022475"/>
    </source>
</evidence>
<keyword evidence="9 14" id="KW-1133">Transmembrane helix</keyword>